<dbReference type="KEGG" id="sgre:126336787"/>
<dbReference type="OrthoDB" id="1933717at2759"/>
<evidence type="ECO:0000256" key="2">
    <source>
        <dbReference type="ARBA" id="ARBA00023002"/>
    </source>
</evidence>
<accession>A0A8E5JT52</accession>
<dbReference type="InterPro" id="IPR002347">
    <property type="entry name" value="SDR_fam"/>
</dbReference>
<comment type="similarity">
    <text evidence="1 3">Belongs to the short-chain dehydrogenases/reductases (SDR) family.</text>
</comment>
<dbReference type="SUPFAM" id="SSF51735">
    <property type="entry name" value="NAD(P)-binding Rossmann-fold domains"/>
    <property type="match status" value="1"/>
</dbReference>
<evidence type="ECO:0000256" key="1">
    <source>
        <dbReference type="ARBA" id="ARBA00006484"/>
    </source>
</evidence>
<dbReference type="PRINTS" id="PR00081">
    <property type="entry name" value="GDHRDH"/>
</dbReference>
<dbReference type="GeneID" id="126336787"/>
<evidence type="ECO:0000256" key="3">
    <source>
        <dbReference type="RuleBase" id="RU000363"/>
    </source>
</evidence>
<dbReference type="Pfam" id="PF00106">
    <property type="entry name" value="adh_short"/>
    <property type="match status" value="1"/>
</dbReference>
<proteinExistence type="evidence at transcript level"/>
<reference evidence="4" key="1">
    <citation type="journal article" date="2021" name="J. Neurophysiol.">
        <title>Gene transcription changes in a locust model of noise-induced deafness.</title>
        <authorList>
            <person name="French A.S."/>
            <person name="Warren B."/>
        </authorList>
    </citation>
    <scope>NUCLEOTIDE SEQUENCE</scope>
</reference>
<dbReference type="EMBL" id="MW962642">
    <property type="protein sequence ID" value="QVD39408.1"/>
    <property type="molecule type" value="mRNA"/>
</dbReference>
<protein>
    <submittedName>
        <fullName evidence="4">Farnesol dehydrogenase</fullName>
    </submittedName>
</protein>
<dbReference type="Gene3D" id="3.40.50.720">
    <property type="entry name" value="NAD(P)-binding Rossmann-like Domain"/>
    <property type="match status" value="1"/>
</dbReference>
<evidence type="ECO:0000313" key="4">
    <source>
        <dbReference type="EMBL" id="QVD39408.1"/>
    </source>
</evidence>
<dbReference type="RefSeq" id="XP_049856764.1">
    <property type="nucleotide sequence ID" value="XM_050000807.1"/>
</dbReference>
<dbReference type="InterPro" id="IPR036291">
    <property type="entry name" value="NAD(P)-bd_dom_sf"/>
</dbReference>
<dbReference type="PANTHER" id="PTHR43115:SF4">
    <property type="entry name" value="DEHYDROGENASE_REDUCTASE SDR FAMILY MEMBER 11"/>
    <property type="match status" value="1"/>
</dbReference>
<dbReference type="GO" id="GO:0016616">
    <property type="term" value="F:oxidoreductase activity, acting on the CH-OH group of donors, NAD or NADP as acceptor"/>
    <property type="evidence" value="ECO:0007669"/>
    <property type="project" value="UniProtKB-ARBA"/>
</dbReference>
<dbReference type="FunFam" id="3.40.50.720:FF:000047">
    <property type="entry name" value="NADP-dependent L-serine/L-allo-threonine dehydrogenase"/>
    <property type="match status" value="1"/>
</dbReference>
<dbReference type="PRINTS" id="PR00080">
    <property type="entry name" value="SDRFAMILY"/>
</dbReference>
<name>A0A8E5JT52_SCHGR</name>
<keyword evidence="2" id="KW-0560">Oxidoreductase</keyword>
<dbReference type="AlphaFoldDB" id="A0A8E5JT52"/>
<sequence>MGIEKYAGRVALVTGASSGIGAAITQALLRHGLTVVGLARRVDRVKALALKDAPGKLHAIQGDVVDENSVLAAFKWIKENLSGVDILINNAGVITEGDLTSGKTEDWKRILDVNVLGLSICTREAVQDMLSRGVDDGFVIHISSVAGHIPPVSSSAAMYMASKHAVKTLLEGLRKDLVAKKSKIRVGEVSPGLVRTEFLFNMTSITPTVYDTEPCLESEDVAEAVVYMLSQHPRVQVHDVIVYPTGSSL</sequence>
<organism evidence="4">
    <name type="scientific">Schistocerca gregaria</name>
    <name type="common">Desert locust</name>
    <name type="synonym">Gryllus gregarius</name>
    <dbReference type="NCBI Taxonomy" id="7010"/>
    <lineage>
        <taxon>Eukaryota</taxon>
        <taxon>Metazoa</taxon>
        <taxon>Ecdysozoa</taxon>
        <taxon>Arthropoda</taxon>
        <taxon>Hexapoda</taxon>
        <taxon>Insecta</taxon>
        <taxon>Pterygota</taxon>
        <taxon>Neoptera</taxon>
        <taxon>Polyneoptera</taxon>
        <taxon>Orthoptera</taxon>
        <taxon>Caelifera</taxon>
        <taxon>Acrididea</taxon>
        <taxon>Acridomorpha</taxon>
        <taxon>Acridoidea</taxon>
        <taxon>Acrididae</taxon>
        <taxon>Cyrtacanthacridinae</taxon>
        <taxon>Schistocerca</taxon>
    </lineage>
</organism>
<dbReference type="PANTHER" id="PTHR43115">
    <property type="entry name" value="DEHYDROGENASE/REDUCTASE SDR FAMILY MEMBER 11"/>
    <property type="match status" value="1"/>
</dbReference>